<dbReference type="PANTHER" id="PTHR48006">
    <property type="entry name" value="LEUCINE-RICH REPEAT-CONTAINING PROTEIN DDB_G0281931-RELATED"/>
    <property type="match status" value="1"/>
</dbReference>
<keyword evidence="3" id="KW-1185">Reference proteome</keyword>
<dbReference type="Proteomes" id="UP001054252">
    <property type="component" value="Unassembled WGS sequence"/>
</dbReference>
<organism evidence="2 3">
    <name type="scientific">Rubroshorea leprosula</name>
    <dbReference type="NCBI Taxonomy" id="152421"/>
    <lineage>
        <taxon>Eukaryota</taxon>
        <taxon>Viridiplantae</taxon>
        <taxon>Streptophyta</taxon>
        <taxon>Embryophyta</taxon>
        <taxon>Tracheophyta</taxon>
        <taxon>Spermatophyta</taxon>
        <taxon>Magnoliopsida</taxon>
        <taxon>eudicotyledons</taxon>
        <taxon>Gunneridae</taxon>
        <taxon>Pentapetalae</taxon>
        <taxon>rosids</taxon>
        <taxon>malvids</taxon>
        <taxon>Malvales</taxon>
        <taxon>Dipterocarpaceae</taxon>
        <taxon>Rubroshorea</taxon>
    </lineage>
</organism>
<evidence type="ECO:0000313" key="3">
    <source>
        <dbReference type="Proteomes" id="UP001054252"/>
    </source>
</evidence>
<dbReference type="GO" id="GO:0016020">
    <property type="term" value="C:membrane"/>
    <property type="evidence" value="ECO:0007669"/>
    <property type="project" value="UniProtKB-SubCell"/>
</dbReference>
<evidence type="ECO:0000313" key="2">
    <source>
        <dbReference type="EMBL" id="GKV52500.1"/>
    </source>
</evidence>
<protein>
    <submittedName>
        <fullName evidence="2">Uncharacterized protein</fullName>
    </submittedName>
</protein>
<reference evidence="2 3" key="1">
    <citation type="journal article" date="2021" name="Commun. Biol.">
        <title>The genome of Shorea leprosula (Dipterocarpaceae) highlights the ecological relevance of drought in aseasonal tropical rainforests.</title>
        <authorList>
            <person name="Ng K.K.S."/>
            <person name="Kobayashi M.J."/>
            <person name="Fawcett J.A."/>
            <person name="Hatakeyama M."/>
            <person name="Paape T."/>
            <person name="Ng C.H."/>
            <person name="Ang C.C."/>
            <person name="Tnah L.H."/>
            <person name="Lee C.T."/>
            <person name="Nishiyama T."/>
            <person name="Sese J."/>
            <person name="O'Brien M.J."/>
            <person name="Copetti D."/>
            <person name="Mohd Noor M.I."/>
            <person name="Ong R.C."/>
            <person name="Putra M."/>
            <person name="Sireger I.Z."/>
            <person name="Indrioko S."/>
            <person name="Kosugi Y."/>
            <person name="Izuno A."/>
            <person name="Isagi Y."/>
            <person name="Lee S.L."/>
            <person name="Shimizu K.K."/>
        </authorList>
    </citation>
    <scope>NUCLEOTIDE SEQUENCE [LARGE SCALE GENOMIC DNA]</scope>
    <source>
        <strain evidence="2">214</strain>
    </source>
</reference>
<comment type="caution">
    <text evidence="2">The sequence shown here is derived from an EMBL/GenBank/DDBJ whole genome shotgun (WGS) entry which is preliminary data.</text>
</comment>
<dbReference type="InterPro" id="IPR051824">
    <property type="entry name" value="LRR_Rcpt-Like_S/T_Kinase"/>
</dbReference>
<dbReference type="Gene3D" id="1.10.510.10">
    <property type="entry name" value="Transferase(Phosphotransferase) domain 1"/>
    <property type="match status" value="1"/>
</dbReference>
<dbReference type="PANTHER" id="PTHR48006:SF56">
    <property type="entry name" value="PROTEIN KINASE DOMAIN-CONTAINING PROTEIN"/>
    <property type="match status" value="1"/>
</dbReference>
<dbReference type="GO" id="GO:0004674">
    <property type="term" value="F:protein serine/threonine kinase activity"/>
    <property type="evidence" value="ECO:0007669"/>
    <property type="project" value="TreeGrafter"/>
</dbReference>
<dbReference type="EMBL" id="BPVZ01000725">
    <property type="protein sequence ID" value="GKV52500.1"/>
    <property type="molecule type" value="Genomic_DNA"/>
</dbReference>
<evidence type="ECO:0000256" key="1">
    <source>
        <dbReference type="ARBA" id="ARBA00004479"/>
    </source>
</evidence>
<sequence>MCTLLELAGEPNDIGACEKYACLLDWACQLLENGNLLELVDDKLGTEFNKAEAERMIRVALLCTNALPALRPIMSETVGMVE</sequence>
<proteinExistence type="predicted"/>
<gene>
    <name evidence="2" type="ORF">SLEP1_g59076</name>
</gene>
<dbReference type="AlphaFoldDB" id="A0AAV5MSI0"/>
<name>A0AAV5MSI0_9ROSI</name>
<comment type="subcellular location">
    <subcellularLocation>
        <location evidence="1">Membrane</location>
        <topology evidence="1">Single-pass type I membrane protein</topology>
    </subcellularLocation>
</comment>
<accession>A0AAV5MSI0</accession>